<accession>A0ABR6MCZ3</accession>
<organism evidence="2 3">
    <name type="scientific">Micromonospora echinospora</name>
    <name type="common">Micromonospora purpurea</name>
    <dbReference type="NCBI Taxonomy" id="1877"/>
    <lineage>
        <taxon>Bacteria</taxon>
        <taxon>Bacillati</taxon>
        <taxon>Actinomycetota</taxon>
        <taxon>Actinomycetes</taxon>
        <taxon>Micromonosporales</taxon>
        <taxon>Micromonosporaceae</taxon>
        <taxon>Micromonospora</taxon>
    </lineage>
</organism>
<dbReference type="Gene3D" id="3.40.30.10">
    <property type="entry name" value="Glutaredoxin"/>
    <property type="match status" value="1"/>
</dbReference>
<dbReference type="GeneID" id="300293658"/>
<reference evidence="2 3" key="1">
    <citation type="submission" date="2020-08" db="EMBL/GenBank/DDBJ databases">
        <title>Sequencing the genomes of 1000 actinobacteria strains.</title>
        <authorList>
            <person name="Klenk H.-P."/>
        </authorList>
    </citation>
    <scope>NUCLEOTIDE SEQUENCE [LARGE SCALE GENOMIC DNA]</scope>
    <source>
        <strain evidence="2 3">DSM 43036</strain>
    </source>
</reference>
<dbReference type="Proteomes" id="UP000618986">
    <property type="component" value="Unassembled WGS sequence"/>
</dbReference>
<gene>
    <name evidence="2" type="ORF">FHU28_003090</name>
</gene>
<dbReference type="PROSITE" id="PS51352">
    <property type="entry name" value="THIOREDOXIN_2"/>
    <property type="match status" value="1"/>
</dbReference>
<keyword evidence="2" id="KW-0413">Isomerase</keyword>
<sequence length="166" mass="17627">MSVLVTVVVLLALVCAFNTALNVALVRRLRYHAELLTEVEERGVPAQALPRGEVVHDFAGHDGDTLVAFFSPTCTRCRKERKGFGRVAARWPGGPDRAVAVVSGPTASADFLTGLAPAARVVVDSDESLRRAFGIRSFPALFVVAPDGRLAWTGVHADAVPGLAEP</sequence>
<feature type="domain" description="Thioredoxin" evidence="1">
    <location>
        <begin position="33"/>
        <end position="166"/>
    </location>
</feature>
<proteinExistence type="predicted"/>
<evidence type="ECO:0000259" key="1">
    <source>
        <dbReference type="PROSITE" id="PS51352"/>
    </source>
</evidence>
<dbReference type="EMBL" id="JACHJC010000001">
    <property type="protein sequence ID" value="MBB5113251.1"/>
    <property type="molecule type" value="Genomic_DNA"/>
</dbReference>
<evidence type="ECO:0000313" key="2">
    <source>
        <dbReference type="EMBL" id="MBB5113251.1"/>
    </source>
</evidence>
<name>A0ABR6MCZ3_MICEC</name>
<dbReference type="InterPro" id="IPR013766">
    <property type="entry name" value="Thioredoxin_domain"/>
</dbReference>
<dbReference type="RefSeq" id="WP_184684817.1">
    <property type="nucleotide sequence ID" value="NZ_JACHJC010000001.1"/>
</dbReference>
<dbReference type="GO" id="GO:0016853">
    <property type="term" value="F:isomerase activity"/>
    <property type="evidence" value="ECO:0007669"/>
    <property type="project" value="UniProtKB-KW"/>
</dbReference>
<dbReference type="SUPFAM" id="SSF52833">
    <property type="entry name" value="Thioredoxin-like"/>
    <property type="match status" value="1"/>
</dbReference>
<comment type="caution">
    <text evidence="2">The sequence shown here is derived from an EMBL/GenBank/DDBJ whole genome shotgun (WGS) entry which is preliminary data.</text>
</comment>
<protein>
    <submittedName>
        <fullName evidence="2">Thiol-disulfide isomerase/thioredoxin</fullName>
    </submittedName>
</protein>
<keyword evidence="3" id="KW-1185">Reference proteome</keyword>
<dbReference type="InterPro" id="IPR036249">
    <property type="entry name" value="Thioredoxin-like_sf"/>
</dbReference>
<evidence type="ECO:0000313" key="3">
    <source>
        <dbReference type="Proteomes" id="UP000618986"/>
    </source>
</evidence>